<dbReference type="KEGG" id="more:E1B28_007484"/>
<evidence type="ECO:0000313" key="1">
    <source>
        <dbReference type="EMBL" id="KAG7093845.1"/>
    </source>
</evidence>
<accession>A0A9P7UU31</accession>
<protein>
    <submittedName>
        <fullName evidence="1">Uncharacterized protein</fullName>
    </submittedName>
</protein>
<reference evidence="1" key="1">
    <citation type="journal article" date="2021" name="Genome Biol. Evol.">
        <title>The assembled and annotated genome of the fairy-ring fungus Marasmius oreades.</title>
        <authorList>
            <person name="Hiltunen M."/>
            <person name="Ament-Velasquez S.L."/>
            <person name="Johannesson H."/>
        </authorList>
    </citation>
    <scope>NUCLEOTIDE SEQUENCE</scope>
    <source>
        <strain evidence="1">03SP1</strain>
    </source>
</reference>
<proteinExistence type="predicted"/>
<dbReference type="RefSeq" id="XP_043010315.1">
    <property type="nucleotide sequence ID" value="XM_043152229.1"/>
</dbReference>
<dbReference type="AlphaFoldDB" id="A0A9P7UU31"/>
<dbReference type="OrthoDB" id="3025659at2759"/>
<comment type="caution">
    <text evidence="1">The sequence shown here is derived from an EMBL/GenBank/DDBJ whole genome shotgun (WGS) entry which is preliminary data.</text>
</comment>
<sequence length="183" mass="20415">MQWDTHMSISGPALSYEPLKGTTNVKTPPNYEKFDGFVNPDLIPQPSLIQQRKFAQAQARKQVEAAPPPIIIHNHLPNLHHPGTAISDAQPVHAASTINGLLLPSVAHLSGQPLMISQFCEMFSLHENVSLHLQEHSFASVGALRQVTMADMKEMGFKFGEIAEIQEALKQWVKENHWTRNDV</sequence>
<dbReference type="GeneID" id="66076560"/>
<name>A0A9P7UU31_9AGAR</name>
<dbReference type="EMBL" id="CM032184">
    <property type="protein sequence ID" value="KAG7093845.1"/>
    <property type="molecule type" value="Genomic_DNA"/>
</dbReference>
<gene>
    <name evidence="1" type="ORF">E1B28_007484</name>
</gene>
<dbReference type="Proteomes" id="UP001049176">
    <property type="component" value="Chromosome 4"/>
</dbReference>
<keyword evidence="2" id="KW-1185">Reference proteome</keyword>
<organism evidence="1 2">
    <name type="scientific">Marasmius oreades</name>
    <name type="common">fairy-ring Marasmius</name>
    <dbReference type="NCBI Taxonomy" id="181124"/>
    <lineage>
        <taxon>Eukaryota</taxon>
        <taxon>Fungi</taxon>
        <taxon>Dikarya</taxon>
        <taxon>Basidiomycota</taxon>
        <taxon>Agaricomycotina</taxon>
        <taxon>Agaricomycetes</taxon>
        <taxon>Agaricomycetidae</taxon>
        <taxon>Agaricales</taxon>
        <taxon>Marasmiineae</taxon>
        <taxon>Marasmiaceae</taxon>
        <taxon>Marasmius</taxon>
    </lineage>
</organism>
<evidence type="ECO:0000313" key="2">
    <source>
        <dbReference type="Proteomes" id="UP001049176"/>
    </source>
</evidence>